<dbReference type="PANTHER" id="PTHR46118">
    <property type="entry name" value="PROTEIN ABHD11"/>
    <property type="match status" value="1"/>
</dbReference>
<protein>
    <submittedName>
        <fullName evidence="3">Pimeloyl-ACP methyl ester carboxylesterase</fullName>
    </submittedName>
</protein>
<evidence type="ECO:0000313" key="4">
    <source>
        <dbReference type="Proteomes" id="UP000269689"/>
    </source>
</evidence>
<keyword evidence="4" id="KW-1185">Reference proteome</keyword>
<dbReference type="InterPro" id="IPR000073">
    <property type="entry name" value="AB_hydrolase_1"/>
</dbReference>
<evidence type="ECO:0000259" key="2">
    <source>
        <dbReference type="Pfam" id="PF12697"/>
    </source>
</evidence>
<name>A0A3N4U6E7_9RHOB</name>
<dbReference type="AlphaFoldDB" id="A0A3N4U6E7"/>
<proteinExistence type="predicted"/>
<evidence type="ECO:0000313" key="3">
    <source>
        <dbReference type="EMBL" id="RPE66346.1"/>
    </source>
</evidence>
<dbReference type="EMBL" id="RKQK01000003">
    <property type="protein sequence ID" value="RPE66346.1"/>
    <property type="molecule type" value="Genomic_DNA"/>
</dbReference>
<dbReference type="PRINTS" id="PR00111">
    <property type="entry name" value="ABHYDROLASE"/>
</dbReference>
<organism evidence="3 4">
    <name type="scientific">Pacificibacter maritimus</name>
    <dbReference type="NCBI Taxonomy" id="762213"/>
    <lineage>
        <taxon>Bacteria</taxon>
        <taxon>Pseudomonadati</taxon>
        <taxon>Pseudomonadota</taxon>
        <taxon>Alphaproteobacteria</taxon>
        <taxon>Rhodobacterales</taxon>
        <taxon>Roseobacteraceae</taxon>
        <taxon>Pacificibacter</taxon>
    </lineage>
</organism>
<sequence length="271" mass="30024">MTPPSLYHRAMLNTVFSGQPTDKTPLLIVHGLFGSARNWGVIAKRMSADRQVIAVDMRNHGASFRDNSMAYQDLADDLAEVLQAHGAPESEGGTHVLGHSMGGKATMMLALTHPELVKSLIVADISPVAYEHTNKPLIDAMQALDLSKVEKRSDADALLAEDIFDDGVRAFLLQSLVVKDKKWLLNLQVLEDEMPKIVGWPDDVTGTYDKDTLFLSGEESSYVSRDHRKATKGLFPKAKFASLPDTGHWLHAEKPREFEAALTVWLSRYDD</sequence>
<dbReference type="GO" id="GO:0016787">
    <property type="term" value="F:hydrolase activity"/>
    <property type="evidence" value="ECO:0007669"/>
    <property type="project" value="UniProtKB-KW"/>
</dbReference>
<keyword evidence="1" id="KW-0378">Hydrolase</keyword>
<dbReference type="PANTHER" id="PTHR46118:SF4">
    <property type="entry name" value="PROTEIN ABHD11"/>
    <property type="match status" value="1"/>
</dbReference>
<reference evidence="3 4" key="1">
    <citation type="submission" date="2018-11" db="EMBL/GenBank/DDBJ databases">
        <title>Genomic Encyclopedia of Type Strains, Phase IV (KMG-IV): sequencing the most valuable type-strain genomes for metagenomic binning, comparative biology and taxonomic classification.</title>
        <authorList>
            <person name="Goeker M."/>
        </authorList>
    </citation>
    <scope>NUCLEOTIDE SEQUENCE [LARGE SCALE GENOMIC DNA]</scope>
    <source>
        <strain evidence="3 4">DSM 104731</strain>
    </source>
</reference>
<evidence type="ECO:0000256" key="1">
    <source>
        <dbReference type="ARBA" id="ARBA00022801"/>
    </source>
</evidence>
<comment type="caution">
    <text evidence="3">The sequence shown here is derived from an EMBL/GenBank/DDBJ whole genome shotgun (WGS) entry which is preliminary data.</text>
</comment>
<dbReference type="Gene3D" id="3.40.50.1820">
    <property type="entry name" value="alpha/beta hydrolase"/>
    <property type="match status" value="1"/>
</dbReference>
<feature type="domain" description="AB hydrolase-1" evidence="2">
    <location>
        <begin position="26"/>
        <end position="261"/>
    </location>
</feature>
<accession>A0A3N4U6E7</accession>
<dbReference type="Proteomes" id="UP000269689">
    <property type="component" value="Unassembled WGS sequence"/>
</dbReference>
<dbReference type="SUPFAM" id="SSF53474">
    <property type="entry name" value="alpha/beta-Hydrolases"/>
    <property type="match status" value="1"/>
</dbReference>
<dbReference type="InterPro" id="IPR029058">
    <property type="entry name" value="AB_hydrolase_fold"/>
</dbReference>
<gene>
    <name evidence="3" type="ORF">EDD53_2048</name>
</gene>
<dbReference type="Pfam" id="PF12697">
    <property type="entry name" value="Abhydrolase_6"/>
    <property type="match status" value="1"/>
</dbReference>